<keyword evidence="10" id="KW-0812">Transmembrane</keyword>
<keyword evidence="4" id="KW-0378">Hydrolase</keyword>
<evidence type="ECO:0000256" key="7">
    <source>
        <dbReference type="ARBA" id="ARBA00034021"/>
    </source>
</evidence>
<evidence type="ECO:0000256" key="5">
    <source>
        <dbReference type="ARBA" id="ARBA00022825"/>
    </source>
</evidence>
<dbReference type="PROSITE" id="PS00382">
    <property type="entry name" value="CLP_PROTEASE_HIS"/>
    <property type="match status" value="1"/>
</dbReference>
<evidence type="ECO:0000256" key="10">
    <source>
        <dbReference type="SAM" id="Phobius"/>
    </source>
</evidence>
<evidence type="ECO:0000256" key="3">
    <source>
        <dbReference type="ARBA" id="ARBA00022670"/>
    </source>
</evidence>
<evidence type="ECO:0000256" key="1">
    <source>
        <dbReference type="ARBA" id="ARBA00007039"/>
    </source>
</evidence>
<keyword evidence="6" id="KW-0560">Oxidoreductase</keyword>
<evidence type="ECO:0000256" key="4">
    <source>
        <dbReference type="ARBA" id="ARBA00022801"/>
    </source>
</evidence>
<evidence type="ECO:0000256" key="2">
    <source>
        <dbReference type="ARBA" id="ARBA00013230"/>
    </source>
</evidence>
<keyword evidence="10" id="KW-1133">Transmembrane helix</keyword>
<evidence type="ECO:0000256" key="6">
    <source>
        <dbReference type="ARBA" id="ARBA00023002"/>
    </source>
</evidence>
<keyword evidence="10" id="KW-0472">Membrane</keyword>
<dbReference type="NCBIfam" id="NF004846">
    <property type="entry name" value="PRK06197.1"/>
    <property type="match status" value="5"/>
</dbReference>
<dbReference type="Gene3D" id="3.90.226.10">
    <property type="entry name" value="2-enoyl-CoA Hydratase, Chain A, domain 1"/>
    <property type="match status" value="1"/>
</dbReference>
<dbReference type="PANTHER" id="PTHR43157">
    <property type="entry name" value="PHOSPHATIDYLINOSITOL-GLYCAN BIOSYNTHESIS CLASS F PROTEIN-RELATED"/>
    <property type="match status" value="1"/>
</dbReference>
<dbReference type="InterPro" id="IPR018215">
    <property type="entry name" value="ClpP_Ser_AS"/>
</dbReference>
<dbReference type="SUPFAM" id="SSF51735">
    <property type="entry name" value="NAD(P)-binding Rossmann-fold domains"/>
    <property type="match status" value="5"/>
</dbReference>
<feature type="transmembrane region" description="Helical" evidence="10">
    <location>
        <begin position="919"/>
        <end position="938"/>
    </location>
</feature>
<dbReference type="InterPro" id="IPR036291">
    <property type="entry name" value="NAD(P)-bd_dom_sf"/>
</dbReference>
<evidence type="ECO:0000313" key="11">
    <source>
        <dbReference type="EMBL" id="CAH3036349.1"/>
    </source>
</evidence>
<feature type="transmembrane region" description="Helical" evidence="10">
    <location>
        <begin position="1229"/>
        <end position="1247"/>
    </location>
</feature>
<dbReference type="HAMAP" id="MF_00444">
    <property type="entry name" value="ClpP"/>
    <property type="match status" value="1"/>
</dbReference>
<protein>
    <recommendedName>
        <fullName evidence="2 9">Endopeptidase Clp</fullName>
        <ecNumber evidence="2 9">3.4.21.92</ecNumber>
    </recommendedName>
</protein>
<dbReference type="InterPro" id="IPR029045">
    <property type="entry name" value="ClpP/crotonase-like_dom_sf"/>
</dbReference>
<dbReference type="Pfam" id="PF00106">
    <property type="entry name" value="adh_short"/>
    <property type="match status" value="5"/>
</dbReference>
<evidence type="ECO:0000313" key="12">
    <source>
        <dbReference type="Proteomes" id="UP001159405"/>
    </source>
</evidence>
<comment type="caution">
    <text evidence="11">The sequence shown here is derived from an EMBL/GenBank/DDBJ whole genome shotgun (WGS) entry which is preliminary data.</text>
</comment>
<dbReference type="NCBIfam" id="NF001368">
    <property type="entry name" value="PRK00277.1"/>
    <property type="match status" value="1"/>
</dbReference>
<dbReference type="Proteomes" id="UP001159405">
    <property type="component" value="Unassembled WGS sequence"/>
</dbReference>
<comment type="similarity">
    <text evidence="1">Belongs to the peptidase S14 family.</text>
</comment>
<dbReference type="NCBIfam" id="NF009205">
    <property type="entry name" value="PRK12553.1"/>
    <property type="match status" value="1"/>
</dbReference>
<feature type="active site" evidence="8">
    <location>
        <position position="1651"/>
    </location>
</feature>
<gene>
    <name evidence="11" type="ORF">PLOB_00030924</name>
</gene>
<accession>A0ABN8MUN1</accession>
<sequence length="1761" mass="193746">MAVPAVIGAAAIAALYAGRRYFQGPKCNSKRSLQGKTVVITGGNTGIGKETAVDLASRGARVIIGCRNLQKGKEALNEVKERSGNSNVFLEEIDLASLESVRKFADKVLNSEPGLDILINNAGVMACPYQKTKDGFEMQFGTNHLGHFLLTMLLLDRLKSSQPSRIINVSSKGHRMGSCKINFEDINYEKSYDSWAAYFNSKLANVLFTRELSKRLEGSHVTVNALHPGAVSTELGRHTILATLALPIGWYILKTPTQGAQTTIYCAVSEEMEGVSGKYLKDCAIVEESKGAQDDDAAKKLWDLSMKMIDCGGVKIMAVPAVIGVAAIAALYAGKRYFQGPKCNSKSSLEGKTVVITGGNTGIGKETAVDLARRGARVIIGCRNLQKGKEALKEIKERSGNSNIFLEEIDLASLESVRKFADKVLNSEPRLDILINNAGVMVCPYQKTKEGFEMQFGTNHLGHFLLTILLLDRLKRSQPSRIVIVSSSAHGMGSGKINFQDINYEKSYDSWVAYYNSKLANVLFTRELSKRLEGTHVTVNALHPGAVATELQRHSFLGSALLYPVRWYMFKTVEQGAQTTIYCAVSEEMEGVSGKYLKDCAIVEPSKGAQDDEAARKLWNLSIKMVGLEKYFQGPRCKSNKSLKGKTVVITGGNTGIGKETAVDLARRGARVIIGCRNLQKGKEALNEIKERSGNPNVFLEEIDLASLASVRKFADTILNSEPRLDILINNAGVMACAYQKTKDGFEMQFGTNHLGHFLLTMLLLDRLKLCQPSRIINVSSSAHRMGSGKINFEDLNYEKSYSSWGAYFNSKLANVLFTRELSKRLEGTHVTANSLHPGAVITDLQRHSFIGSGLLFPLRWYTFKTAEQGAQTSIHCAVSEEMEGVSGKYLRDCTIVEESKGAQDDAAAKKLWDLSVKLIMAVSAAIGVAAIAVLYAGKRYFQGPKCNSKRRLDGKTVVITGGNTGIGKETAVDLARRGARVIIGCRNLQKGKEALNEIKERSRNANVFLEEIDLASLESVRKFADRILNSEPRLDILINNAGVMACPYQKTKDGFEMQFGTNHLGHFLLTMLLLDRLKRSQPSRIINVSSSVHRMGSGKINFEDINYEKSYGSWAAYFNSKLANVLFTRELSKRLEGTHVTANSLHPGGVKTDLQRHSILGSALLFPLRWYTFKTAEQGAQTTIHCAVSEEMEGVSGKYLRDCAIVEESKGAQDDAAAKKLWDLSVKLMAVPAAIGVAAIAVLYAGKRYLQGPKCNSKRGLDGKTVVITGGNTGIGKETAVDLARRGARVIIGCRNLLKGKEALNEIKERSGNSNVFLEELDLASLKSVRTFADKILSLESRVDVLINNAGVMMCPYQKTEDGFEMQFGTNHLGHFLLTMLLLDRLKRSQPSRIINVSSSAHRMGSDKINFADINFEKSYDSWAAYHNSKLANVLFTRELSKRLEGTHVTVNALHPGVVTTELQRHMFLSSSLFYPIRWYMFKTAEQGAQTSIYCAVSEEMEGVSGKYLRDCSIVKESKGAQDDDAAKKLWDLSMKMVISRLSRGIHTSCRRQFLIPMVIEQTGRGERAYDIFSRLLKERIVCVMGPITDETSSLVVAQLLFLQSENGRTPVHMYINSPGGSVTAGLAIYDTMQYIQPPISTWCMGQACSMGSLLLTAGTPGLRHCLPNSRVMVHQPHGGARGQATDIAIQAEEILNLKKLINNIYVKHTGQPIEVIEKELERDKFLSADEAKDFGLVDRVLSHPPITESPLSNGDKVDS</sequence>
<dbReference type="PRINTS" id="PR00127">
    <property type="entry name" value="CLPPROTEASEP"/>
</dbReference>
<dbReference type="Pfam" id="PF00574">
    <property type="entry name" value="CLP_protease"/>
    <property type="match status" value="1"/>
</dbReference>
<dbReference type="InterPro" id="IPR023562">
    <property type="entry name" value="ClpP/TepA"/>
</dbReference>
<keyword evidence="5" id="KW-0720">Serine protease</keyword>
<dbReference type="EC" id="3.4.21.92" evidence="2 9"/>
<keyword evidence="12" id="KW-1185">Reference proteome</keyword>
<dbReference type="InterPro" id="IPR002347">
    <property type="entry name" value="SDR_fam"/>
</dbReference>
<dbReference type="EMBL" id="CALNXK010000004">
    <property type="protein sequence ID" value="CAH3036349.1"/>
    <property type="molecule type" value="Genomic_DNA"/>
</dbReference>
<dbReference type="PROSITE" id="PS00381">
    <property type="entry name" value="CLP_PROTEASE_SER"/>
    <property type="match status" value="1"/>
</dbReference>
<reference evidence="11 12" key="1">
    <citation type="submission" date="2022-05" db="EMBL/GenBank/DDBJ databases">
        <authorList>
            <consortium name="Genoscope - CEA"/>
            <person name="William W."/>
        </authorList>
    </citation>
    <scope>NUCLEOTIDE SEQUENCE [LARGE SCALE GENOMIC DNA]</scope>
</reference>
<dbReference type="SUPFAM" id="SSF52096">
    <property type="entry name" value="ClpP/crotonase"/>
    <property type="match status" value="1"/>
</dbReference>
<keyword evidence="3" id="KW-0645">Protease</keyword>
<comment type="catalytic activity">
    <reaction evidence="7 9">
        <text>Hydrolysis of proteins to small peptides in the presence of ATP and magnesium. alpha-casein is the usual test substrate. In the absence of ATP, only oligopeptides shorter than five residues are hydrolyzed (such as succinyl-Leu-Tyr-|-NHMec, and Leu-Tyr-Leu-|-Tyr-Trp, in which cleavage of the -Tyr-|-Leu- and -Tyr-|-Trp bonds also occurs).</text>
        <dbReference type="EC" id="3.4.21.92"/>
    </reaction>
</comment>
<dbReference type="Gene3D" id="3.40.50.720">
    <property type="entry name" value="NAD(P)-binding Rossmann-like Domain"/>
    <property type="match status" value="5"/>
</dbReference>
<dbReference type="InterPro" id="IPR033135">
    <property type="entry name" value="ClpP_His_AS"/>
</dbReference>
<name>A0ABN8MUN1_9CNID</name>
<evidence type="ECO:0000256" key="8">
    <source>
        <dbReference type="PROSITE-ProRule" id="PRU10085"/>
    </source>
</evidence>
<dbReference type="InterPro" id="IPR001907">
    <property type="entry name" value="ClpP"/>
</dbReference>
<organism evidence="11 12">
    <name type="scientific">Porites lobata</name>
    <dbReference type="NCBI Taxonomy" id="104759"/>
    <lineage>
        <taxon>Eukaryota</taxon>
        <taxon>Metazoa</taxon>
        <taxon>Cnidaria</taxon>
        <taxon>Anthozoa</taxon>
        <taxon>Hexacorallia</taxon>
        <taxon>Scleractinia</taxon>
        <taxon>Fungiina</taxon>
        <taxon>Poritidae</taxon>
        <taxon>Porites</taxon>
    </lineage>
</organism>
<proteinExistence type="inferred from homology"/>
<dbReference type="PANTHER" id="PTHR43157:SF31">
    <property type="entry name" value="PHOSPHATIDYLINOSITOL-GLYCAN BIOSYNTHESIS CLASS F PROTEIN"/>
    <property type="match status" value="1"/>
</dbReference>
<evidence type="ECO:0000256" key="9">
    <source>
        <dbReference type="PROSITE-ProRule" id="PRU10086"/>
    </source>
</evidence>
<dbReference type="CDD" id="cd07017">
    <property type="entry name" value="S14_ClpP_2"/>
    <property type="match status" value="1"/>
</dbReference>
<feature type="active site" evidence="9">
    <location>
        <position position="1676"/>
    </location>
</feature>